<keyword evidence="4" id="KW-0249">Electron transport</keyword>
<evidence type="ECO:0000313" key="7">
    <source>
        <dbReference type="EMBL" id="MBC3862515.1"/>
    </source>
</evidence>
<reference evidence="7" key="1">
    <citation type="submission" date="2020-08" db="EMBL/GenBank/DDBJ databases">
        <title>Novel species isolated from subtropical streams in China.</title>
        <authorList>
            <person name="Lu H."/>
        </authorList>
    </citation>
    <scope>NUCLEOTIDE SEQUENCE</scope>
    <source>
        <strain evidence="7">KACC 12607</strain>
    </source>
</reference>
<proteinExistence type="predicted"/>
<evidence type="ECO:0000313" key="8">
    <source>
        <dbReference type="Proteomes" id="UP000634011"/>
    </source>
</evidence>
<gene>
    <name evidence="7" type="ORF">H8K32_10425</name>
</gene>
<dbReference type="PANTHER" id="PTHR47627:SF1">
    <property type="entry name" value="RUBREDOXIN-1-RELATED"/>
    <property type="match status" value="1"/>
</dbReference>
<dbReference type="GO" id="GO:0009055">
    <property type="term" value="F:electron transfer activity"/>
    <property type="evidence" value="ECO:0007669"/>
    <property type="project" value="TreeGrafter"/>
</dbReference>
<evidence type="ECO:0000256" key="1">
    <source>
        <dbReference type="ARBA" id="ARBA00001965"/>
    </source>
</evidence>
<evidence type="ECO:0000256" key="4">
    <source>
        <dbReference type="ARBA" id="ARBA00022982"/>
    </source>
</evidence>
<keyword evidence="8" id="KW-1185">Reference proteome</keyword>
<name>A0A923KL13_9BURK</name>
<dbReference type="InterPro" id="IPR050526">
    <property type="entry name" value="Rubredoxin_ET"/>
</dbReference>
<evidence type="ECO:0000256" key="5">
    <source>
        <dbReference type="ARBA" id="ARBA00023004"/>
    </source>
</evidence>
<dbReference type="SUPFAM" id="SSF57802">
    <property type="entry name" value="Rubredoxin-like"/>
    <property type="match status" value="1"/>
</dbReference>
<dbReference type="Pfam" id="PF00301">
    <property type="entry name" value="Rubredoxin"/>
    <property type="match status" value="1"/>
</dbReference>
<dbReference type="RefSeq" id="WP_186912433.1">
    <property type="nucleotide sequence ID" value="NZ_JACOFV010000008.1"/>
</dbReference>
<dbReference type="EMBL" id="JACOFV010000008">
    <property type="protein sequence ID" value="MBC3862515.1"/>
    <property type="molecule type" value="Genomic_DNA"/>
</dbReference>
<dbReference type="PANTHER" id="PTHR47627">
    <property type="entry name" value="RUBREDOXIN"/>
    <property type="match status" value="1"/>
</dbReference>
<comment type="cofactor">
    <cofactor evidence="1">
        <name>Fe(3+)</name>
        <dbReference type="ChEBI" id="CHEBI:29034"/>
    </cofactor>
</comment>
<dbReference type="Proteomes" id="UP000634011">
    <property type="component" value="Unassembled WGS sequence"/>
</dbReference>
<evidence type="ECO:0000259" key="6">
    <source>
        <dbReference type="PROSITE" id="PS50903"/>
    </source>
</evidence>
<dbReference type="InterPro" id="IPR024934">
    <property type="entry name" value="Rubredoxin-like_dom"/>
</dbReference>
<dbReference type="AlphaFoldDB" id="A0A923KL13"/>
<dbReference type="PROSITE" id="PS50903">
    <property type="entry name" value="RUBREDOXIN_LIKE"/>
    <property type="match status" value="1"/>
</dbReference>
<dbReference type="GO" id="GO:0005506">
    <property type="term" value="F:iron ion binding"/>
    <property type="evidence" value="ECO:0007669"/>
    <property type="project" value="InterPro"/>
</dbReference>
<organism evidence="7 8">
    <name type="scientific">Undibacterium jejuense</name>
    <dbReference type="NCBI Taxonomy" id="1344949"/>
    <lineage>
        <taxon>Bacteria</taxon>
        <taxon>Pseudomonadati</taxon>
        <taxon>Pseudomonadota</taxon>
        <taxon>Betaproteobacteria</taxon>
        <taxon>Burkholderiales</taxon>
        <taxon>Oxalobacteraceae</taxon>
        <taxon>Undibacterium</taxon>
    </lineage>
</organism>
<dbReference type="Gene3D" id="2.20.28.10">
    <property type="match status" value="1"/>
</dbReference>
<evidence type="ECO:0000256" key="2">
    <source>
        <dbReference type="ARBA" id="ARBA00022448"/>
    </source>
</evidence>
<dbReference type="GO" id="GO:0043448">
    <property type="term" value="P:alkane catabolic process"/>
    <property type="evidence" value="ECO:0007669"/>
    <property type="project" value="TreeGrafter"/>
</dbReference>
<dbReference type="InterPro" id="IPR024935">
    <property type="entry name" value="Rubredoxin_dom"/>
</dbReference>
<comment type="caution">
    <text evidence="7">The sequence shown here is derived from an EMBL/GenBank/DDBJ whole genome shotgun (WGS) entry which is preliminary data.</text>
</comment>
<keyword evidence="3" id="KW-0479">Metal-binding</keyword>
<feature type="domain" description="Rubredoxin-like" evidence="6">
    <location>
        <begin position="1"/>
        <end position="53"/>
    </location>
</feature>
<sequence>MSAYQCPDCGYIYDEQHGCEHEGYPAGTRWQAIPADFPCPQCFVREKPDFIALTEDKQEGANV</sequence>
<dbReference type="CDD" id="cd00730">
    <property type="entry name" value="rubredoxin"/>
    <property type="match status" value="1"/>
</dbReference>
<protein>
    <submittedName>
        <fullName evidence="7">Rubredoxin</fullName>
    </submittedName>
</protein>
<evidence type="ECO:0000256" key="3">
    <source>
        <dbReference type="ARBA" id="ARBA00022723"/>
    </source>
</evidence>
<accession>A0A923KL13</accession>
<keyword evidence="5" id="KW-0408">Iron</keyword>
<keyword evidence="2" id="KW-0813">Transport</keyword>